<dbReference type="PANTHER" id="PTHR12989">
    <property type="entry name" value="ALPHA-1,2-GLUCOSYLTRANSFERASE ALG10"/>
    <property type="match status" value="1"/>
</dbReference>
<dbReference type="PANTHER" id="PTHR12989:SF10">
    <property type="entry name" value="DOL-P-GLC:GLC(2)MAN(9)GLCNAC(2)-PP-DOL ALPHA-1,2-GLUCOSYLTRANSFERASE-RELATED"/>
    <property type="match status" value="1"/>
</dbReference>
<proteinExistence type="inferred from homology"/>
<evidence type="ECO:0000256" key="6">
    <source>
        <dbReference type="ARBA" id="ARBA00022676"/>
    </source>
</evidence>
<dbReference type="InterPro" id="IPR016900">
    <property type="entry name" value="Alg10"/>
</dbReference>
<evidence type="ECO:0000256" key="5">
    <source>
        <dbReference type="ARBA" id="ARBA00018512"/>
    </source>
</evidence>
<evidence type="ECO:0000256" key="3">
    <source>
        <dbReference type="ARBA" id="ARBA00010600"/>
    </source>
</evidence>
<comment type="subcellular location">
    <subcellularLocation>
        <location evidence="1">Endoplasmic reticulum membrane</location>
        <topology evidence="1">Multi-pass membrane protein</topology>
    </subcellularLocation>
</comment>
<comment type="pathway">
    <text evidence="2">Protein modification; protein glycosylation.</text>
</comment>
<feature type="transmembrane region" description="Helical" evidence="14">
    <location>
        <begin position="60"/>
        <end position="78"/>
    </location>
</feature>
<feature type="transmembrane region" description="Helical" evidence="14">
    <location>
        <begin position="391"/>
        <end position="413"/>
    </location>
</feature>
<protein>
    <recommendedName>
        <fullName evidence="5 14">Dol-P-Glc:Glc(2)Man(9)GlcNAc(2)-PP-Dol alpha-1,2-glucosyltransferase</fullName>
        <ecNumber evidence="4 14">2.4.1.256</ecNumber>
    </recommendedName>
</protein>
<keyword evidence="6 14" id="KW-0328">Glycosyltransferase</keyword>
<evidence type="ECO:0000256" key="9">
    <source>
        <dbReference type="ARBA" id="ARBA00022824"/>
    </source>
</evidence>
<keyword evidence="8 14" id="KW-0812">Transmembrane</keyword>
<evidence type="ECO:0000256" key="12">
    <source>
        <dbReference type="ARBA" id="ARBA00044727"/>
    </source>
</evidence>
<evidence type="ECO:0000256" key="14">
    <source>
        <dbReference type="PIRNR" id="PIRNR028810"/>
    </source>
</evidence>
<evidence type="ECO:0000256" key="7">
    <source>
        <dbReference type="ARBA" id="ARBA00022679"/>
    </source>
</evidence>
<evidence type="ECO:0000313" key="15">
    <source>
        <dbReference type="EMBL" id="CAD8259026.1"/>
    </source>
</evidence>
<evidence type="ECO:0000256" key="8">
    <source>
        <dbReference type="ARBA" id="ARBA00022692"/>
    </source>
</evidence>
<dbReference type="EMBL" id="HBEA01011162">
    <property type="protein sequence ID" value="CAD8259026.1"/>
    <property type="molecule type" value="Transcribed_RNA"/>
</dbReference>
<evidence type="ECO:0000256" key="2">
    <source>
        <dbReference type="ARBA" id="ARBA00004922"/>
    </source>
</evidence>
<name>A0A7R9U9B9_9STRA</name>
<comment type="function">
    <text evidence="12">Dol-P-Glc:Glc(2)Man(9)GlcNAc(2)-PP-Dol alpha-1,2-glucosyltransferase that operates in the biosynthetic pathway of dolichol-linked oligosaccharides, the glycan precursors employed in protein asparagine (N)-glycosylation. The assembly of dolichol-linked oligosaccharides begins on the cytosolic side of the endoplasmic reticulum membrane and finishes in its lumen. The sequential addition of sugars to dolichol pyrophosphate produces dolichol-linked oligosaccharides containing fourteen sugars, including two GlcNAcs, nine mannoses and three glucoses. Once assembled, the oligosaccharide is transferred from the lipid to nascent proteins by oligosaccharyltransferases. In the lumen of the endoplasmic reticulum, adds the third and last glucose residue from dolichyl phosphate glucose (Dol-P-Glc) onto the lipid-linked oligosaccharide intermediate Glc(2)Man(9)GlcNAc(2)-PP-Dol to produce Glc(3)Man(9)GlcNAc(2)-PP-Dol.</text>
</comment>
<dbReference type="GO" id="GO:0106073">
    <property type="term" value="F:dolichyl pyrophosphate Glc2Man9GlcNAc2 alpha-1,2-glucosyltransferase activity"/>
    <property type="evidence" value="ECO:0007669"/>
    <property type="project" value="UniProtKB-UniRule"/>
</dbReference>
<dbReference type="EC" id="2.4.1.256" evidence="4 14"/>
<sequence>MDEIFHAAQTQQYCEGDFTTWDPKITTFPGLYYAGLASARAREGFGESAQSACSLTSLRAVNAVFGVLSFLAMALFFATRGFRPVSAVLHAAALTLYAPHFFYHSLYYTDPGATCLVILMLLAARREHHSLAAILGALAIFFRQNNVVWVAFALGAAALRVVEDSRPTAKRVIRHCDDKPTVEALASFGRVLQVVWSSRLAIVRKCWPFALPLGAFVAFLIRNGGSVVVGDKANHEMVPHLAMLGYFFVLVWLPYGLVGSYGVLSQETFSATRSLLMQPGSLILMTSGTTWLLSKYSYGHIFLLSDNRHLTFYIWNRLLGKSQSVRALFGPAYAVSSVVAMGRLSAAQGYVFACGFFLAIALLLVPARLLEFRYFTLPVLVYHLHAPERNPANVVASIFLNGTLSFALLYVFLYRPFQDADGQVQRFML</sequence>
<evidence type="ECO:0000256" key="4">
    <source>
        <dbReference type="ARBA" id="ARBA00011967"/>
    </source>
</evidence>
<keyword evidence="9" id="KW-0256">Endoplasmic reticulum</keyword>
<gene>
    <name evidence="15" type="ORF">PPYR1160_LOCUS8527</name>
</gene>
<reference evidence="15" key="1">
    <citation type="submission" date="2021-01" db="EMBL/GenBank/DDBJ databases">
        <authorList>
            <person name="Corre E."/>
            <person name="Pelletier E."/>
            <person name="Niang G."/>
            <person name="Scheremetjew M."/>
            <person name="Finn R."/>
            <person name="Kale V."/>
            <person name="Holt S."/>
            <person name="Cochrane G."/>
            <person name="Meng A."/>
            <person name="Brown T."/>
            <person name="Cohen L."/>
        </authorList>
    </citation>
    <scope>NUCLEOTIDE SEQUENCE</scope>
    <source>
        <strain evidence="15">CCMP2078</strain>
    </source>
</reference>
<keyword evidence="11 14" id="KW-0472">Membrane</keyword>
<keyword evidence="7" id="KW-0808">Transferase</keyword>
<accession>A0A7R9U9B9</accession>
<comment type="similarity">
    <text evidence="3 14">Belongs to the ALG10 glucosyltransferase family.</text>
</comment>
<feature type="transmembrane region" description="Helical" evidence="14">
    <location>
        <begin position="108"/>
        <end position="124"/>
    </location>
</feature>
<feature type="transmembrane region" description="Helical" evidence="14">
    <location>
        <begin position="209"/>
        <end position="229"/>
    </location>
</feature>
<dbReference type="GO" id="GO:0005789">
    <property type="term" value="C:endoplasmic reticulum membrane"/>
    <property type="evidence" value="ECO:0007669"/>
    <property type="project" value="UniProtKB-SubCell"/>
</dbReference>
<feature type="transmembrane region" description="Helical" evidence="14">
    <location>
        <begin position="241"/>
        <end position="262"/>
    </location>
</feature>
<evidence type="ECO:0000256" key="11">
    <source>
        <dbReference type="ARBA" id="ARBA00023136"/>
    </source>
</evidence>
<dbReference type="AlphaFoldDB" id="A0A7R9U9B9"/>
<comment type="caution">
    <text evidence="14">Lacks conserved residue(s) required for the propagation of feature annotation.</text>
</comment>
<keyword evidence="10 14" id="KW-1133">Transmembrane helix</keyword>
<dbReference type="GO" id="GO:0006488">
    <property type="term" value="P:dolichol-linked oligosaccharide biosynthetic process"/>
    <property type="evidence" value="ECO:0007669"/>
    <property type="project" value="UniProtKB-UniRule"/>
</dbReference>
<dbReference type="Pfam" id="PF04922">
    <property type="entry name" value="DIE2_ALG10"/>
    <property type="match status" value="1"/>
</dbReference>
<comment type="catalytic activity">
    <reaction evidence="13">
        <text>an alpha-D-Glc-(1-&gt;3)-alpha-D-Glc-(1-&gt;3)-alpha-D-Man-(1-&gt;2)-alpha-D-Man-(1-&gt;2)-alpha-D-Man-(1-&gt;3)-[alpha-D-Man-(1-&gt;2)-alpha-D-Man-(1-&gt;3)-[alpha-D-Man-(1-&gt;2)-alpha-D-Man-(1-&gt;6)]-alpha-D-Man-(1-&gt;6)]-beta-D-Man-(1-&gt;4)-beta-D-GlcNAc-(1-&gt;4)-alpha-D-GlcNAc-diphospho-di-trans,poly-cis-dolichol + a di-trans,poly-cis-dolichyl beta-D-glucosyl phosphate = a alpha-D-Glc-(1-&gt;2)-alpha-D-Glc-(1-&gt;3)-alpha-D-Glc-(1-&gt;3)-alpha-D-Man-(1-&gt;2)-alpha-D-Man-(1-&gt;2)-alpha-D-Man-(1-&gt;3)-[alpha-D-Man-(1-&gt;2)-alpha-D-Man-(1-&gt;3)-[alpha-D-Man-(1-&gt;2)-alpha-D-Man-(1-&gt;6)]-alpha-D-Man-(1-&gt;6)]-beta-D-Man-(1-&gt;4)-beta-D-GlcNAc-(1-&gt;4)-alpha-D-GlcNAc-diphospho-di-trans,poly-cis-dolichol + a di-trans,poly-cis-dolichyl phosphate + H(+)</text>
        <dbReference type="Rhea" id="RHEA:29543"/>
        <dbReference type="Rhea" id="RHEA-COMP:19498"/>
        <dbReference type="Rhea" id="RHEA-COMP:19502"/>
        <dbReference type="Rhea" id="RHEA-COMP:19512"/>
        <dbReference type="Rhea" id="RHEA-COMP:19522"/>
        <dbReference type="ChEBI" id="CHEBI:15378"/>
        <dbReference type="ChEBI" id="CHEBI:57525"/>
        <dbReference type="ChEBI" id="CHEBI:57683"/>
        <dbReference type="ChEBI" id="CHEBI:132522"/>
        <dbReference type="ChEBI" id="CHEBI:132523"/>
        <dbReference type="EC" id="2.4.1.256"/>
    </reaction>
    <physiologicalReaction direction="left-to-right" evidence="13">
        <dbReference type="Rhea" id="RHEA:29544"/>
    </physiologicalReaction>
</comment>
<evidence type="ECO:0000256" key="1">
    <source>
        <dbReference type="ARBA" id="ARBA00004477"/>
    </source>
</evidence>
<evidence type="ECO:0000256" key="13">
    <source>
        <dbReference type="ARBA" id="ARBA00048064"/>
    </source>
</evidence>
<feature type="transmembrane region" description="Helical" evidence="14">
    <location>
        <begin position="350"/>
        <end position="370"/>
    </location>
</feature>
<organism evidence="15">
    <name type="scientific">Pinguiococcus pyrenoidosus</name>
    <dbReference type="NCBI Taxonomy" id="172671"/>
    <lineage>
        <taxon>Eukaryota</taxon>
        <taxon>Sar</taxon>
        <taxon>Stramenopiles</taxon>
        <taxon>Ochrophyta</taxon>
        <taxon>Pinguiophyceae</taxon>
        <taxon>Pinguiochrysidales</taxon>
        <taxon>Pinguiochrysidaceae</taxon>
        <taxon>Pinguiococcus</taxon>
    </lineage>
</organism>
<dbReference type="PIRSF" id="PIRSF028810">
    <property type="entry name" value="Alpha1_2_glucosyltferase_Alg10"/>
    <property type="match status" value="1"/>
</dbReference>
<evidence type="ECO:0000256" key="10">
    <source>
        <dbReference type="ARBA" id="ARBA00022989"/>
    </source>
</evidence>